<dbReference type="EMBL" id="JBGOOS010000037">
    <property type="protein sequence ID" value="MEZ8210871.1"/>
    <property type="molecule type" value="Genomic_DNA"/>
</dbReference>
<dbReference type="InterPro" id="IPR039554">
    <property type="entry name" value="HigA2-like_HTH"/>
</dbReference>
<comment type="caution">
    <text evidence="2">The sequence shown here is derived from an EMBL/GenBank/DDBJ whole genome shotgun (WGS) entry which is preliminary data.</text>
</comment>
<evidence type="ECO:0000259" key="1">
    <source>
        <dbReference type="Pfam" id="PF13744"/>
    </source>
</evidence>
<organism evidence="2 3">
    <name type="scientific">Vibrio bivalvicida</name>
    <dbReference type="NCBI Taxonomy" id="1276888"/>
    <lineage>
        <taxon>Bacteria</taxon>
        <taxon>Pseudomonadati</taxon>
        <taxon>Pseudomonadota</taxon>
        <taxon>Gammaproteobacteria</taxon>
        <taxon>Vibrionales</taxon>
        <taxon>Vibrionaceae</taxon>
        <taxon>Vibrio</taxon>
        <taxon>Vibrio oreintalis group</taxon>
    </lineage>
</organism>
<dbReference type="Pfam" id="PF13744">
    <property type="entry name" value="HTH_37"/>
    <property type="match status" value="1"/>
</dbReference>
<dbReference type="RefSeq" id="WP_371726509.1">
    <property type="nucleotide sequence ID" value="NZ_JBGOOS010000037.1"/>
</dbReference>
<evidence type="ECO:0000313" key="3">
    <source>
        <dbReference type="Proteomes" id="UP001569151"/>
    </source>
</evidence>
<dbReference type="InterPro" id="IPR010982">
    <property type="entry name" value="Lambda_DNA-bd_dom_sf"/>
</dbReference>
<dbReference type="SUPFAM" id="SSF47413">
    <property type="entry name" value="lambda repressor-like DNA-binding domains"/>
    <property type="match status" value="1"/>
</dbReference>
<protein>
    <submittedName>
        <fullName evidence="2">XRE family transcriptional regulator</fullName>
    </submittedName>
</protein>
<dbReference type="Proteomes" id="UP001569151">
    <property type="component" value="Unassembled WGS sequence"/>
</dbReference>
<reference evidence="2 3" key="1">
    <citation type="submission" date="2024-06" db="EMBL/GenBank/DDBJ databases">
        <authorList>
            <person name="Steensen K."/>
            <person name="Seneca J."/>
            <person name="Bartlau N."/>
            <person name="Yu A.X."/>
            <person name="Polz M.F."/>
        </authorList>
    </citation>
    <scope>NUCLEOTIDE SEQUENCE [LARGE SCALE GENOMIC DNA]</scope>
    <source>
        <strain evidence="2 3">1F146</strain>
    </source>
</reference>
<dbReference type="Gene3D" id="1.10.260.40">
    <property type="entry name" value="lambda repressor-like DNA-binding domains"/>
    <property type="match status" value="1"/>
</dbReference>
<feature type="domain" description="HigA2-like helix-turn-helix" evidence="1">
    <location>
        <begin position="5"/>
        <end position="66"/>
    </location>
</feature>
<gene>
    <name evidence="2" type="ORF">ACED39_19065</name>
</gene>
<accession>A0ABV4MMR6</accession>
<keyword evidence="3" id="KW-1185">Reference proteome</keyword>
<name>A0ABV4MMR6_9VIBR</name>
<proteinExistence type="predicted"/>
<sequence length="104" mass="12078">MLNDKIKNNIIKVIDKTYRYNNLTQNQLSYIIGISQPRTSMLLSRKTKHFKIDVLLKMLENMGGYISKNKSSSITQEILIDETILKAKIEQAKNEHPRTKRKSA</sequence>
<evidence type="ECO:0000313" key="2">
    <source>
        <dbReference type="EMBL" id="MEZ8210871.1"/>
    </source>
</evidence>